<feature type="domain" description="Uracil-DNA glycosylase-like" evidence="1">
    <location>
        <begin position="62"/>
        <end position="194"/>
    </location>
</feature>
<dbReference type="InterPro" id="IPR005122">
    <property type="entry name" value="Uracil-DNA_glycosylase-like"/>
</dbReference>
<dbReference type="RefSeq" id="WP_005268067.1">
    <property type="nucleotide sequence ID" value="NZ_ANPE02000088.1"/>
</dbReference>
<evidence type="ECO:0000313" key="2">
    <source>
        <dbReference type="EMBL" id="EMY35047.1"/>
    </source>
</evidence>
<name>N1V4N6_9MICC</name>
<dbReference type="EMBL" id="ANPE02000088">
    <property type="protein sequence ID" value="EMY35047.1"/>
    <property type="molecule type" value="Genomic_DNA"/>
</dbReference>
<dbReference type="AlphaFoldDB" id="N1V4N6"/>
<comment type="caution">
    <text evidence="2">The sequence shown here is derived from an EMBL/GenBank/DDBJ whole genome shotgun (WGS) entry which is preliminary data.</text>
</comment>
<dbReference type="Pfam" id="PF03167">
    <property type="entry name" value="UDG"/>
    <property type="match status" value="1"/>
</dbReference>
<dbReference type="SUPFAM" id="SSF52141">
    <property type="entry name" value="Uracil-DNA glycosylase-like"/>
    <property type="match status" value="1"/>
</dbReference>
<evidence type="ECO:0000313" key="3">
    <source>
        <dbReference type="Proteomes" id="UP000010729"/>
    </source>
</evidence>
<keyword evidence="3" id="KW-1185">Reference proteome</keyword>
<dbReference type="Gene3D" id="3.40.470.10">
    <property type="entry name" value="Uracil-DNA glycosylase-like domain"/>
    <property type="match status" value="1"/>
</dbReference>
<proteinExistence type="predicted"/>
<organism evidence="2 3">
    <name type="scientific">Arthrobacter crystallopoietes BAB-32</name>
    <dbReference type="NCBI Taxonomy" id="1246476"/>
    <lineage>
        <taxon>Bacteria</taxon>
        <taxon>Bacillati</taxon>
        <taxon>Actinomycetota</taxon>
        <taxon>Actinomycetes</taxon>
        <taxon>Micrococcales</taxon>
        <taxon>Micrococcaceae</taxon>
        <taxon>Crystallibacter</taxon>
    </lineage>
</organism>
<dbReference type="Proteomes" id="UP000010729">
    <property type="component" value="Unassembled WGS sequence"/>
</dbReference>
<evidence type="ECO:0000259" key="1">
    <source>
        <dbReference type="Pfam" id="PF03167"/>
    </source>
</evidence>
<dbReference type="CDD" id="cd10035">
    <property type="entry name" value="UDG_like"/>
    <property type="match status" value="1"/>
</dbReference>
<dbReference type="InterPro" id="IPR036895">
    <property type="entry name" value="Uracil-DNA_glycosylase-like_sf"/>
</dbReference>
<protein>
    <recommendedName>
        <fullName evidence="1">Uracil-DNA glycosylase-like domain-containing protein</fullName>
    </recommendedName>
</protein>
<reference evidence="2 3" key="1">
    <citation type="journal article" date="2013" name="Genome Announc.">
        <title>Draft Genome Sequence of Arthrobacter crystallopoietes Strain BAB-32, Revealing Genes for Bioremediation.</title>
        <authorList>
            <person name="Joshi M.N."/>
            <person name="Pandit A.S."/>
            <person name="Sharma A."/>
            <person name="Pandya R.V."/>
            <person name="Desai S.M."/>
            <person name="Saxena A.K."/>
            <person name="Bagatharia S.B."/>
        </authorList>
    </citation>
    <scope>NUCLEOTIDE SEQUENCE [LARGE SCALE GENOMIC DNA]</scope>
    <source>
        <strain evidence="2 3">BAB-32</strain>
    </source>
</reference>
<gene>
    <name evidence="2" type="ORF">D477_006436</name>
</gene>
<accession>N1V4N6</accession>
<sequence length="227" mass="24789">MAQPKTVAKSLPAANPVRAFVELLAGTETGASSTNFLDCSDPNNAIRRRNLELYLLEMLARRPTVLLVGEAPGYRGMRMTGVPFSNRAIIEGRIDPFGLFGAHHGFTLPPDARTVAAEPTATVMWDVLADLDFLPLLWSAYPFHPHQTGRPLSNRTPNAKEIQAGLPLWQELARIFSIESIVAVGNIGYRSVQASGTSAPKVRHPAHGGKVQFREGLRELLAEGMDR</sequence>